<dbReference type="EMBL" id="SACO01000002">
    <property type="protein sequence ID" value="RVU06857.1"/>
    <property type="molecule type" value="Genomic_DNA"/>
</dbReference>
<dbReference type="PROSITE" id="PS51318">
    <property type="entry name" value="TAT"/>
    <property type="match status" value="1"/>
</dbReference>
<evidence type="ECO:0000313" key="3">
    <source>
        <dbReference type="Proteomes" id="UP000282837"/>
    </source>
</evidence>
<feature type="chain" id="PRO_5019362071" evidence="1">
    <location>
        <begin position="31"/>
        <end position="187"/>
    </location>
</feature>
<reference evidence="2 3" key="1">
    <citation type="submission" date="2019-01" db="EMBL/GenBank/DDBJ databases">
        <authorList>
            <person name="Chen W.-M."/>
        </authorList>
    </citation>
    <scope>NUCLEOTIDE SEQUENCE [LARGE SCALE GENOMIC DNA]</scope>
    <source>
        <strain evidence="2 3">FSY-9</strain>
    </source>
</reference>
<dbReference type="InterPro" id="IPR006311">
    <property type="entry name" value="TAT_signal"/>
</dbReference>
<dbReference type="Proteomes" id="UP000282837">
    <property type="component" value="Unassembled WGS sequence"/>
</dbReference>
<feature type="signal peptide" evidence="1">
    <location>
        <begin position="1"/>
        <end position="30"/>
    </location>
</feature>
<comment type="caution">
    <text evidence="2">The sequence shown here is derived from an EMBL/GenBank/DDBJ whole genome shotgun (WGS) entry which is preliminary data.</text>
</comment>
<dbReference type="Pfam" id="PF13618">
    <property type="entry name" value="Gluconate_2-dh3"/>
    <property type="match status" value="1"/>
</dbReference>
<keyword evidence="3" id="KW-1185">Reference proteome</keyword>
<evidence type="ECO:0000313" key="2">
    <source>
        <dbReference type="EMBL" id="RVU06857.1"/>
    </source>
</evidence>
<protein>
    <submittedName>
        <fullName evidence="2">Gluconate 2-dehydrogenase subunit 3 family protein</fullName>
    </submittedName>
</protein>
<evidence type="ECO:0000256" key="1">
    <source>
        <dbReference type="SAM" id="SignalP"/>
    </source>
</evidence>
<gene>
    <name evidence="2" type="ORF">EOE18_02525</name>
</gene>
<organism evidence="2 3">
    <name type="scientific">Novosphingobium umbonatum</name>
    <dbReference type="NCBI Taxonomy" id="1908524"/>
    <lineage>
        <taxon>Bacteria</taxon>
        <taxon>Pseudomonadati</taxon>
        <taxon>Pseudomonadota</taxon>
        <taxon>Alphaproteobacteria</taxon>
        <taxon>Sphingomonadales</taxon>
        <taxon>Sphingomonadaceae</taxon>
        <taxon>Novosphingobium</taxon>
    </lineage>
</organism>
<dbReference type="InterPro" id="IPR027056">
    <property type="entry name" value="Gluconate_2DH_su3"/>
</dbReference>
<sequence>MKMIEMDRRRMLESVAALIGAAALPLDAMAAAAKAPAKGKPALDAPTMALVSAVADTLVPRTDTPGALQVGVPARFAGLLQNWANAEHKAQFLAALAAIDTAAKTEAGKPFTLLPASQREAFLRTYDKAHLKVDAAYTKLKDLLVMLYYFSEPGATVELRYEHVPGAWEASIPLTPQTRAWAGANVG</sequence>
<dbReference type="OrthoDB" id="6385145at2"/>
<dbReference type="AlphaFoldDB" id="A0A437NAA9"/>
<dbReference type="RefSeq" id="WP_127705927.1">
    <property type="nucleotide sequence ID" value="NZ_SACO01000002.1"/>
</dbReference>
<name>A0A437NAA9_9SPHN</name>
<proteinExistence type="predicted"/>
<keyword evidence="1" id="KW-0732">Signal</keyword>
<accession>A0A437NAA9</accession>